<proteinExistence type="predicted"/>
<gene>
    <name evidence="1" type="ORF">RY972_02500</name>
</gene>
<dbReference type="Proteomes" id="UP001302667">
    <property type="component" value="Chromosome"/>
</dbReference>
<dbReference type="RefSeq" id="WP_317103325.1">
    <property type="nucleotide sequence ID" value="NZ_CP136584.1"/>
</dbReference>
<protein>
    <submittedName>
        <fullName evidence="1">Uncharacterized protein</fullName>
    </submittedName>
</protein>
<accession>A0ABZ0FBM3</accession>
<evidence type="ECO:0000313" key="2">
    <source>
        <dbReference type="Proteomes" id="UP001302667"/>
    </source>
</evidence>
<evidence type="ECO:0000313" key="1">
    <source>
        <dbReference type="EMBL" id="WOE67001.1"/>
    </source>
</evidence>
<organism evidence="1 2">
    <name type="scientific">Aeromonas allosaccharophila</name>
    <dbReference type="NCBI Taxonomy" id="656"/>
    <lineage>
        <taxon>Bacteria</taxon>
        <taxon>Pseudomonadati</taxon>
        <taxon>Pseudomonadota</taxon>
        <taxon>Gammaproteobacteria</taxon>
        <taxon>Aeromonadales</taxon>
        <taxon>Aeromonadaceae</taxon>
        <taxon>Aeromonas</taxon>
    </lineage>
</organism>
<keyword evidence="2" id="KW-1185">Reference proteome</keyword>
<name>A0ABZ0FBM3_9GAMM</name>
<dbReference type="EMBL" id="CP136584">
    <property type="protein sequence ID" value="WOE67001.1"/>
    <property type="molecule type" value="Genomic_DNA"/>
</dbReference>
<reference evidence="1 2" key="1">
    <citation type="submission" date="2023-10" db="EMBL/GenBank/DDBJ databases">
        <title>Genome analysis of psychrotrophic aerobic bacterium Aeromonas allosaccharophila BIM B-1809 isolated from infected fish.</title>
        <authorList>
            <person name="Leanovich S.I."/>
            <person name="Sidarenka A.V."/>
            <person name="Akhremchuk A.E."/>
            <person name="Sikolenko M.A."/>
            <person name="Valentovich L.N."/>
        </authorList>
    </citation>
    <scope>NUCLEOTIDE SEQUENCE [LARGE SCALE GENOMIC DNA]</scope>
    <source>
        <strain evidence="1 2">BIM B-1809</strain>
    </source>
</reference>
<sequence length="98" mass="11115">MGTVNICGGRAYYPPTTKENPLLASTEKRFCPHCQRETNHVVVLVDKSFGKQPTPEQKRKAFIKDFITSWAAGPFLANMDRFERHAICEKCGNKVIDE</sequence>